<reference evidence="2" key="1">
    <citation type="journal article" date="2019" name="Int. J. Syst. Evol. Microbiol.">
        <title>The Global Catalogue of Microorganisms (GCM) 10K type strain sequencing project: providing services to taxonomists for standard genome sequencing and annotation.</title>
        <authorList>
            <consortium name="The Broad Institute Genomics Platform"/>
            <consortium name="The Broad Institute Genome Sequencing Center for Infectious Disease"/>
            <person name="Wu L."/>
            <person name="Ma J."/>
        </authorList>
    </citation>
    <scope>NUCLEOTIDE SEQUENCE [LARGE SCALE GENOMIC DNA]</scope>
    <source>
        <strain evidence="2">CCUG 59778</strain>
    </source>
</reference>
<dbReference type="SUPFAM" id="SSF158379">
    <property type="entry name" value="YqgQ-like"/>
    <property type="match status" value="1"/>
</dbReference>
<evidence type="ECO:0000313" key="1">
    <source>
        <dbReference type="EMBL" id="MFC4411123.1"/>
    </source>
</evidence>
<name>A0ABV8X758_9LACT</name>
<dbReference type="Gene3D" id="1.10.287.760">
    <property type="entry name" value="YqgQ-like"/>
    <property type="match status" value="1"/>
</dbReference>
<evidence type="ECO:0000313" key="2">
    <source>
        <dbReference type="Proteomes" id="UP001595817"/>
    </source>
</evidence>
<dbReference type="Pfam" id="PF06014">
    <property type="entry name" value="YqgQ-like"/>
    <property type="match status" value="1"/>
</dbReference>
<dbReference type="RefSeq" id="WP_378155704.1">
    <property type="nucleotide sequence ID" value="NZ_JBHSEC010000019.1"/>
</dbReference>
<comment type="caution">
    <text evidence="1">The sequence shown here is derived from an EMBL/GenBank/DDBJ whole genome shotgun (WGS) entry which is preliminary data.</text>
</comment>
<dbReference type="InterPro" id="IPR023164">
    <property type="entry name" value="YqgQ-like_sf"/>
</dbReference>
<dbReference type="InterPro" id="IPR009256">
    <property type="entry name" value="YqgQ-like"/>
</dbReference>
<proteinExistence type="predicted"/>
<dbReference type="Proteomes" id="UP001595817">
    <property type="component" value="Unassembled WGS sequence"/>
</dbReference>
<sequence length="59" mass="6915">MRTVYDVQQLLRAYGIIVYTGDRKDDLLLMEMEVLDLYHSKFIDGETMKKAVMILRMGS</sequence>
<organism evidence="1 2">
    <name type="scientific">Chungangia koreensis</name>
    <dbReference type="NCBI Taxonomy" id="752657"/>
    <lineage>
        <taxon>Bacteria</taxon>
        <taxon>Bacillati</taxon>
        <taxon>Bacillota</taxon>
        <taxon>Bacilli</taxon>
        <taxon>Lactobacillales</taxon>
        <taxon>Chungangia</taxon>
    </lineage>
</organism>
<protein>
    <submittedName>
        <fullName evidence="1">YqgQ family protein</fullName>
    </submittedName>
</protein>
<gene>
    <name evidence="1" type="ORF">ACFOZY_11905</name>
</gene>
<dbReference type="EMBL" id="JBHSEC010000019">
    <property type="protein sequence ID" value="MFC4411123.1"/>
    <property type="molecule type" value="Genomic_DNA"/>
</dbReference>
<keyword evidence="2" id="KW-1185">Reference proteome</keyword>
<accession>A0ABV8X758</accession>